<organism evidence="1 2">
    <name type="scientific">Mycobacterium lacus</name>
    <dbReference type="NCBI Taxonomy" id="169765"/>
    <lineage>
        <taxon>Bacteria</taxon>
        <taxon>Bacillati</taxon>
        <taxon>Actinomycetota</taxon>
        <taxon>Actinomycetes</taxon>
        <taxon>Mycobacteriales</taxon>
        <taxon>Mycobacteriaceae</taxon>
        <taxon>Mycobacterium</taxon>
    </lineage>
</organism>
<dbReference type="Proteomes" id="UP000466396">
    <property type="component" value="Chromosome"/>
</dbReference>
<dbReference type="AlphaFoldDB" id="A0A7I7NQI1"/>
<sequence length="66" mass="7280">MRTYDRVLPWNRDPSEPLWAALQQPAVTAPTPNESQGEAIGFHPDGNGYVTVSEGTNQTLHNYDAP</sequence>
<proteinExistence type="predicted"/>
<dbReference type="RefSeq" id="WP_232070619.1">
    <property type="nucleotide sequence ID" value="NZ_AP022581.1"/>
</dbReference>
<gene>
    <name evidence="1" type="ORF">MLAC_41900</name>
</gene>
<dbReference type="KEGG" id="mlj:MLAC_41900"/>
<accession>A0A7I7NQI1</accession>
<keyword evidence="2" id="KW-1185">Reference proteome</keyword>
<name>A0A7I7NQI1_9MYCO</name>
<reference evidence="1 2" key="1">
    <citation type="journal article" date="2019" name="Emerg. Microbes Infect.">
        <title>Comprehensive subspecies identification of 175 nontuberculous mycobacteria species based on 7547 genomic profiles.</title>
        <authorList>
            <person name="Matsumoto Y."/>
            <person name="Kinjo T."/>
            <person name="Motooka D."/>
            <person name="Nabeya D."/>
            <person name="Jung N."/>
            <person name="Uechi K."/>
            <person name="Horii T."/>
            <person name="Iida T."/>
            <person name="Fujita J."/>
            <person name="Nakamura S."/>
        </authorList>
    </citation>
    <scope>NUCLEOTIDE SEQUENCE [LARGE SCALE GENOMIC DNA]</scope>
    <source>
        <strain evidence="1 2">JCM 15657</strain>
    </source>
</reference>
<evidence type="ECO:0000313" key="1">
    <source>
        <dbReference type="EMBL" id="BBX98896.1"/>
    </source>
</evidence>
<protein>
    <submittedName>
        <fullName evidence="1">Uncharacterized protein</fullName>
    </submittedName>
</protein>
<dbReference type="EMBL" id="AP022581">
    <property type="protein sequence ID" value="BBX98896.1"/>
    <property type="molecule type" value="Genomic_DNA"/>
</dbReference>
<evidence type="ECO:0000313" key="2">
    <source>
        <dbReference type="Proteomes" id="UP000466396"/>
    </source>
</evidence>